<dbReference type="AlphaFoldDB" id="V6TDQ0"/>
<feature type="repeat" description="ANK" evidence="1">
    <location>
        <begin position="270"/>
        <end position="291"/>
    </location>
</feature>
<evidence type="ECO:0000256" key="1">
    <source>
        <dbReference type="PROSITE-ProRule" id="PRU00023"/>
    </source>
</evidence>
<dbReference type="VEuPathDB" id="GiardiaDB:GL50803_0015576"/>
<sequence length="776" mass="85062">MPEKPARGSAVNLLISEARVYLFKRQMEWFRAIRRGDSLGVAGLLVASLRTQTDGGYTGLMVAIQMGHYDIALTIARYEHSMVTDEGETALMLLCKAPHPLLAFGQEAKIPRTAKWVCKFTQIGKYAQGLALLKILAHHEATKVSDGGKTALMMAIETGNYDATVLLGNIEAGLSSEHGWSETMYLVLRGHDDRALFEENLQYERPRSGVTALMLAALVDNLRAARLFFGKEWGLKDTCGRSALMFAGIGGHTSIATLLWPREKNMRDREGRTAIMYATVYGNLDVVKLLVAAEGQSEDLAGWTAIIYAVVSWQHDVLDFLVENCHSLTQKTIYTALQYASIIGNYHAIESLLTKEGRIYTCDGETALILVAKYNRLSELNRCKASAIAIQKLCVEEAAMVDMNQRTALMHAVLKGDREAVSLLQPLEGGLVDKEGKSALYYALEKEDLDIAHQLYSQEKHLNVPTDWSPLMLACVGCDTQRLSELTIEPGRQTKRGLTALMISCRVGFGDGVRTLCDLEAGHQDANGRSALMFAIHNRFSVGIECLIHKEAKLQDALGMTALMHLLRDNFGRYALTLSSLEAGLLDKSGLSSLMYAARAGVTLVVEILASVEHSIVAPNGWTALMFAAQAGQADCVPALASLQARKQNSRGLTAMMLAAYKGYASIVEILMPKETRIQDDEGRTALVYALFGQHKDVVKLLIDSERDIPTKTGKTALEYALSSSNPNITALFSEAPIPPAVESPTIDLRNFRTKSESQLTQKSPLLTKGKKASRK</sequence>
<dbReference type="PROSITE" id="PS50088">
    <property type="entry name" value="ANK_REPEAT"/>
    <property type="match status" value="1"/>
</dbReference>
<dbReference type="Gene3D" id="1.25.40.20">
    <property type="entry name" value="Ankyrin repeat-containing domain"/>
    <property type="match status" value="5"/>
</dbReference>
<dbReference type="EMBL" id="AHGT01000039">
    <property type="protein sequence ID" value="ESU36789.1"/>
    <property type="molecule type" value="Genomic_DNA"/>
</dbReference>
<dbReference type="VEuPathDB" id="GiardiaDB:QR46_0986"/>
<dbReference type="InterPro" id="IPR036770">
    <property type="entry name" value="Ankyrin_rpt-contain_sf"/>
</dbReference>
<evidence type="ECO:0000313" key="4">
    <source>
        <dbReference type="Proteomes" id="UP000018320"/>
    </source>
</evidence>
<dbReference type="SMART" id="SM00248">
    <property type="entry name" value="ANK"/>
    <property type="match status" value="16"/>
</dbReference>
<dbReference type="VEuPathDB" id="GiardiaDB:GL50581_1505"/>
<organism evidence="3 4">
    <name type="scientific">Giardia intestinalis</name>
    <name type="common">Giardia lamblia</name>
    <dbReference type="NCBI Taxonomy" id="5741"/>
    <lineage>
        <taxon>Eukaryota</taxon>
        <taxon>Metamonada</taxon>
        <taxon>Diplomonadida</taxon>
        <taxon>Hexamitidae</taxon>
        <taxon>Giardiinae</taxon>
        <taxon>Giardia</taxon>
    </lineage>
</organism>
<dbReference type="PANTHER" id="PTHR24120:SF4">
    <property type="entry name" value="GH07239P"/>
    <property type="match status" value="1"/>
</dbReference>
<reference evidence="4" key="1">
    <citation type="submission" date="2012-02" db="EMBL/GenBank/DDBJ databases">
        <title>Genome sequencing of Giardia lamblia Genotypes A2 and B isolates (DH and GS) and comparative analysis with the genomes of Genotypes A1 and E (WB and Pig).</title>
        <authorList>
            <person name="Adam R."/>
            <person name="Dahlstrom E."/>
            <person name="Martens C."/>
            <person name="Bruno D."/>
            <person name="Barbian K."/>
            <person name="Porcella S.F."/>
            <person name="Nash T."/>
        </authorList>
    </citation>
    <scope>NUCLEOTIDE SEQUENCE</scope>
    <source>
        <strain evidence="4">DH</strain>
    </source>
</reference>
<comment type="caution">
    <text evidence="3">The sequence shown here is derived from an EMBL/GenBank/DDBJ whole genome shotgun (WGS) entry which is preliminary data.</text>
</comment>
<accession>V6TDQ0</accession>
<gene>
    <name evidence="3" type="ORF">DHA2_15576</name>
</gene>
<name>V6TDQ0_GIAIN</name>
<dbReference type="Pfam" id="PF12796">
    <property type="entry name" value="Ank_2"/>
    <property type="match status" value="4"/>
</dbReference>
<dbReference type="InterPro" id="IPR002110">
    <property type="entry name" value="Ankyrin_rpt"/>
</dbReference>
<evidence type="ECO:0000313" key="3">
    <source>
        <dbReference type="EMBL" id="ESU36789.1"/>
    </source>
</evidence>
<feature type="region of interest" description="Disordered" evidence="2">
    <location>
        <begin position="753"/>
        <end position="776"/>
    </location>
</feature>
<dbReference type="Proteomes" id="UP000018320">
    <property type="component" value="Unassembled WGS sequence"/>
</dbReference>
<dbReference type="VEuPathDB" id="GiardiaDB:DHA2_15576"/>
<evidence type="ECO:0000256" key="2">
    <source>
        <dbReference type="SAM" id="MobiDB-lite"/>
    </source>
</evidence>
<protein>
    <submittedName>
        <fullName evidence="3">Ankyrin repeat protein</fullName>
    </submittedName>
</protein>
<reference evidence="3 4" key="2">
    <citation type="journal article" date="2013" name="Genome Biol. Evol.">
        <title>Genome sequencing of Giardia lamblia genotypes A2 and B isolates (DH and GS) and comparative analysis with the genomes of genotypes A1 and E (WB and Pig).</title>
        <authorList>
            <person name="Adam R.D."/>
            <person name="Dahlstrom E.W."/>
            <person name="Martens C.A."/>
            <person name="Bruno D.P."/>
            <person name="Barbian K.D."/>
            <person name="Ricklefs S.M."/>
            <person name="Hernandez M.M."/>
            <person name="Narla N.P."/>
            <person name="Patel R.B."/>
            <person name="Porcella S.F."/>
            <person name="Nash T.E."/>
        </authorList>
    </citation>
    <scope>NUCLEOTIDE SEQUENCE [LARGE SCALE GENOMIC DNA]</scope>
    <source>
        <strain evidence="3 4">DH</strain>
    </source>
</reference>
<dbReference type="PROSITE" id="PS50297">
    <property type="entry name" value="ANK_REP_REGION"/>
    <property type="match status" value="1"/>
</dbReference>
<dbReference type="SUPFAM" id="SSF48403">
    <property type="entry name" value="Ankyrin repeat"/>
    <property type="match status" value="3"/>
</dbReference>
<proteinExistence type="predicted"/>
<dbReference type="PANTHER" id="PTHR24120">
    <property type="entry name" value="GH07239P"/>
    <property type="match status" value="1"/>
</dbReference>
<keyword evidence="1" id="KW-0040">ANK repeat</keyword>